<feature type="domain" description="DUF7344" evidence="2">
    <location>
        <begin position="206"/>
        <end position="278"/>
    </location>
</feature>
<dbReference type="Pfam" id="PF24336">
    <property type="entry name" value="DUF7504"/>
    <property type="match status" value="1"/>
</dbReference>
<dbReference type="AlphaFoldDB" id="A0ABD5V2Q7"/>
<accession>A0ABD5V2Q7</accession>
<reference evidence="3 4" key="1">
    <citation type="journal article" date="2019" name="Int. J. Syst. Evol. Microbiol.">
        <title>The Global Catalogue of Microorganisms (GCM) 10K type strain sequencing project: providing services to taxonomists for standard genome sequencing and annotation.</title>
        <authorList>
            <consortium name="The Broad Institute Genomics Platform"/>
            <consortium name="The Broad Institute Genome Sequencing Center for Infectious Disease"/>
            <person name="Wu L."/>
            <person name="Ma J."/>
        </authorList>
    </citation>
    <scope>NUCLEOTIDE SEQUENCE [LARGE SCALE GENOMIC DNA]</scope>
    <source>
        <strain evidence="3 4">CGMCC 1.3240</strain>
    </source>
</reference>
<dbReference type="Proteomes" id="UP001596312">
    <property type="component" value="Unassembled WGS sequence"/>
</dbReference>
<sequence>MTRTSQSVTPDGVGQDSEGPATVLLRGPSEETWGPIWDQRDPRTMNVLAITTRLDPLEWIDACETQLGELPVKTGAIRIGTRIDPAVPSERRSHEGVDLPLTAVERPSDLDELYTAINLYITEWLHTDQQTVIWLESLTPVIEHVGAKRTISFVESLAERLRMTGAIAYVRVDPRDHDDHTLSLVGDAFDRVVEVESSGPSVATDTREESVLRTLRTAEGPVSVETIAGRVAASENARHPEGREPANARLVEIDLYHACLPKLADRGIVSVEWDRRLVKLALEPARVDALLERRDGSER</sequence>
<dbReference type="InterPro" id="IPR055768">
    <property type="entry name" value="DUF7344"/>
</dbReference>
<dbReference type="InterPro" id="IPR055927">
    <property type="entry name" value="DUF7504"/>
</dbReference>
<evidence type="ECO:0000313" key="4">
    <source>
        <dbReference type="Proteomes" id="UP001596312"/>
    </source>
</evidence>
<evidence type="ECO:0000256" key="1">
    <source>
        <dbReference type="SAM" id="MobiDB-lite"/>
    </source>
</evidence>
<name>A0ABD5V2Q7_9EURY</name>
<proteinExistence type="predicted"/>
<organism evidence="3 4">
    <name type="scientific">Halalkalicoccus tibetensis</name>
    <dbReference type="NCBI Taxonomy" id="175632"/>
    <lineage>
        <taxon>Archaea</taxon>
        <taxon>Methanobacteriati</taxon>
        <taxon>Methanobacteriota</taxon>
        <taxon>Stenosarchaea group</taxon>
        <taxon>Halobacteria</taxon>
        <taxon>Halobacteriales</taxon>
        <taxon>Halococcaceae</taxon>
        <taxon>Halalkalicoccus</taxon>
    </lineage>
</organism>
<dbReference type="EMBL" id="JBHSXQ010000001">
    <property type="protein sequence ID" value="MFC6904036.1"/>
    <property type="molecule type" value="Genomic_DNA"/>
</dbReference>
<gene>
    <name evidence="3" type="ORF">ACFQGH_02350</name>
</gene>
<feature type="region of interest" description="Disordered" evidence="1">
    <location>
        <begin position="1"/>
        <end position="38"/>
    </location>
</feature>
<comment type="caution">
    <text evidence="3">The sequence shown here is derived from an EMBL/GenBank/DDBJ whole genome shotgun (WGS) entry which is preliminary data.</text>
</comment>
<evidence type="ECO:0000259" key="2">
    <source>
        <dbReference type="Pfam" id="PF24035"/>
    </source>
</evidence>
<keyword evidence="4" id="KW-1185">Reference proteome</keyword>
<dbReference type="RefSeq" id="WP_340602539.1">
    <property type="nucleotide sequence ID" value="NZ_JBBMXV010000001.1"/>
</dbReference>
<dbReference type="Pfam" id="PF24035">
    <property type="entry name" value="DUF7344"/>
    <property type="match status" value="1"/>
</dbReference>
<evidence type="ECO:0000313" key="3">
    <source>
        <dbReference type="EMBL" id="MFC6904036.1"/>
    </source>
</evidence>
<protein>
    <recommendedName>
        <fullName evidence="2">DUF7344 domain-containing protein</fullName>
    </recommendedName>
</protein>